<dbReference type="InterPro" id="IPR036397">
    <property type="entry name" value="RNaseH_sf"/>
</dbReference>
<proteinExistence type="predicted"/>
<evidence type="ECO:0008006" key="3">
    <source>
        <dbReference type="Google" id="ProtNLM"/>
    </source>
</evidence>
<name>A0AA39UUA8_9AGAR</name>
<evidence type="ECO:0000313" key="1">
    <source>
        <dbReference type="EMBL" id="KAK0493155.1"/>
    </source>
</evidence>
<evidence type="ECO:0000313" key="2">
    <source>
        <dbReference type="Proteomes" id="UP001175228"/>
    </source>
</evidence>
<gene>
    <name evidence="1" type="ORF">EDD18DRAFT_1407493</name>
</gene>
<dbReference type="Proteomes" id="UP001175228">
    <property type="component" value="Unassembled WGS sequence"/>
</dbReference>
<dbReference type="EMBL" id="JAUEPU010000026">
    <property type="protein sequence ID" value="KAK0493155.1"/>
    <property type="molecule type" value="Genomic_DNA"/>
</dbReference>
<reference evidence="1" key="1">
    <citation type="submission" date="2023-06" db="EMBL/GenBank/DDBJ databases">
        <authorList>
            <consortium name="Lawrence Berkeley National Laboratory"/>
            <person name="Ahrendt S."/>
            <person name="Sahu N."/>
            <person name="Indic B."/>
            <person name="Wong-Bajracharya J."/>
            <person name="Merenyi Z."/>
            <person name="Ke H.-M."/>
            <person name="Monk M."/>
            <person name="Kocsube S."/>
            <person name="Drula E."/>
            <person name="Lipzen A."/>
            <person name="Balint B."/>
            <person name="Henrissat B."/>
            <person name="Andreopoulos B."/>
            <person name="Martin F.M."/>
            <person name="Harder C.B."/>
            <person name="Rigling D."/>
            <person name="Ford K.L."/>
            <person name="Foster G.D."/>
            <person name="Pangilinan J."/>
            <person name="Papanicolaou A."/>
            <person name="Barry K."/>
            <person name="LaButti K."/>
            <person name="Viragh M."/>
            <person name="Koriabine M."/>
            <person name="Yan M."/>
            <person name="Riley R."/>
            <person name="Champramary S."/>
            <person name="Plett K.L."/>
            <person name="Tsai I.J."/>
            <person name="Slot J."/>
            <person name="Sipos G."/>
            <person name="Plett J."/>
            <person name="Nagy L.G."/>
            <person name="Grigoriev I.V."/>
        </authorList>
    </citation>
    <scope>NUCLEOTIDE SEQUENCE</scope>
    <source>
        <strain evidence="1">HWK02</strain>
    </source>
</reference>
<sequence>MRYEFLLPYSPDYNLIELGFSAIKAHVRCHGNIVRAAMSEDDDTDVYILLNEAVWSIDVDDAQGWYSQCSYSVN</sequence>
<dbReference type="AlphaFoldDB" id="A0AA39UUA8"/>
<organism evidence="1 2">
    <name type="scientific">Armillaria luteobubalina</name>
    <dbReference type="NCBI Taxonomy" id="153913"/>
    <lineage>
        <taxon>Eukaryota</taxon>
        <taxon>Fungi</taxon>
        <taxon>Dikarya</taxon>
        <taxon>Basidiomycota</taxon>
        <taxon>Agaricomycotina</taxon>
        <taxon>Agaricomycetes</taxon>
        <taxon>Agaricomycetidae</taxon>
        <taxon>Agaricales</taxon>
        <taxon>Marasmiineae</taxon>
        <taxon>Physalacriaceae</taxon>
        <taxon>Armillaria</taxon>
    </lineage>
</organism>
<comment type="caution">
    <text evidence="1">The sequence shown here is derived from an EMBL/GenBank/DDBJ whole genome shotgun (WGS) entry which is preliminary data.</text>
</comment>
<dbReference type="Gene3D" id="3.30.420.10">
    <property type="entry name" value="Ribonuclease H-like superfamily/Ribonuclease H"/>
    <property type="match status" value="1"/>
</dbReference>
<keyword evidence="2" id="KW-1185">Reference proteome</keyword>
<accession>A0AA39UUA8</accession>
<dbReference type="GO" id="GO:0003676">
    <property type="term" value="F:nucleic acid binding"/>
    <property type="evidence" value="ECO:0007669"/>
    <property type="project" value="InterPro"/>
</dbReference>
<protein>
    <recommendedName>
        <fullName evidence="3">Tc1-like transposase DDE domain-containing protein</fullName>
    </recommendedName>
</protein>